<evidence type="ECO:0000256" key="8">
    <source>
        <dbReference type="ARBA" id="ARBA00023065"/>
    </source>
</evidence>
<feature type="transmembrane region" description="Helical" evidence="12">
    <location>
        <begin position="71"/>
        <end position="92"/>
    </location>
</feature>
<dbReference type="SUPFAM" id="SSF81665">
    <property type="entry name" value="Calcium ATPase, transmembrane domain M"/>
    <property type="match status" value="1"/>
</dbReference>
<gene>
    <name evidence="13" type="ORF">E7811_14435</name>
</gene>
<dbReference type="GO" id="GO:0015379">
    <property type="term" value="F:potassium:chloride symporter activity"/>
    <property type="evidence" value="ECO:0007669"/>
    <property type="project" value="InterPro"/>
</dbReference>
<accession>A0A4S3MKB9</accession>
<dbReference type="InterPro" id="IPR003445">
    <property type="entry name" value="Cat_transpt"/>
</dbReference>
<dbReference type="RefSeq" id="WP_136395373.1">
    <property type="nucleotide sequence ID" value="NZ_SSND01000004.1"/>
</dbReference>
<evidence type="ECO:0000313" key="13">
    <source>
        <dbReference type="EMBL" id="THD82265.1"/>
    </source>
</evidence>
<dbReference type="GO" id="GO:0005886">
    <property type="term" value="C:plasma membrane"/>
    <property type="evidence" value="ECO:0007669"/>
    <property type="project" value="UniProtKB-SubCell"/>
</dbReference>
<feature type="binding site" evidence="11">
    <location>
        <position position="220"/>
    </location>
    <ligand>
        <name>K(+)</name>
        <dbReference type="ChEBI" id="CHEBI:29103"/>
    </ligand>
</feature>
<keyword evidence="2 10" id="KW-0813">Transport</keyword>
<dbReference type="Proteomes" id="UP000309450">
    <property type="component" value="Unassembled WGS sequence"/>
</dbReference>
<comment type="similarity">
    <text evidence="10">Belongs to the TrkH potassium transport family.</text>
</comment>
<keyword evidence="11" id="KW-0479">Metal-binding</keyword>
<keyword evidence="7 12" id="KW-1133">Transmembrane helix</keyword>
<evidence type="ECO:0000256" key="1">
    <source>
        <dbReference type="ARBA" id="ARBA00004651"/>
    </source>
</evidence>
<reference evidence="13 14" key="1">
    <citation type="submission" date="2019-04" db="EMBL/GenBank/DDBJ databases">
        <title>Draft genome sequence of Gemmobacter aestuarii sp. nov.</title>
        <authorList>
            <person name="Hameed A."/>
            <person name="Lin S.-Y."/>
            <person name="Shahina M."/>
            <person name="Lai W.-A."/>
            <person name="Young C.-C."/>
        </authorList>
    </citation>
    <scope>NUCLEOTIDE SEQUENCE [LARGE SCALE GENOMIC DNA]</scope>
    <source>
        <strain evidence="13 14">CC-PW-75</strain>
    </source>
</reference>
<feature type="binding site" evidence="11">
    <location>
        <position position="315"/>
    </location>
    <ligand>
        <name>K(+)</name>
        <dbReference type="ChEBI" id="CHEBI:29103"/>
    </ligand>
</feature>
<keyword evidence="5 12" id="KW-0812">Transmembrane</keyword>
<evidence type="ECO:0000256" key="4">
    <source>
        <dbReference type="ARBA" id="ARBA00022538"/>
    </source>
</evidence>
<keyword evidence="3 10" id="KW-1003">Cell membrane</keyword>
<dbReference type="Pfam" id="PF02386">
    <property type="entry name" value="TrkH"/>
    <property type="match status" value="1"/>
</dbReference>
<dbReference type="AlphaFoldDB" id="A0A4S3MKB9"/>
<feature type="transmembrane region" description="Helical" evidence="12">
    <location>
        <begin position="177"/>
        <end position="202"/>
    </location>
</feature>
<organism evidence="13 14">
    <name type="scientific">Aliigemmobacter aestuarii</name>
    <dbReference type="NCBI Taxonomy" id="1445661"/>
    <lineage>
        <taxon>Bacteria</taxon>
        <taxon>Pseudomonadati</taxon>
        <taxon>Pseudomonadota</taxon>
        <taxon>Alphaproteobacteria</taxon>
        <taxon>Rhodobacterales</taxon>
        <taxon>Paracoccaceae</taxon>
        <taxon>Aliigemmobacter</taxon>
    </lineage>
</organism>
<dbReference type="OrthoDB" id="9810952at2"/>
<dbReference type="InterPro" id="IPR004772">
    <property type="entry name" value="TrkH"/>
</dbReference>
<feature type="transmembrane region" description="Helical" evidence="12">
    <location>
        <begin position="229"/>
        <end position="252"/>
    </location>
</feature>
<evidence type="ECO:0000256" key="2">
    <source>
        <dbReference type="ARBA" id="ARBA00022448"/>
    </source>
</evidence>
<comment type="caution">
    <text evidence="13">The sequence shown here is derived from an EMBL/GenBank/DDBJ whole genome shotgun (WGS) entry which is preliminary data.</text>
</comment>
<comment type="function">
    <text evidence="10">Low-affinity potassium transport system. Interacts with Trk system potassium uptake protein TrkA.</text>
</comment>
<feature type="transmembrane region" description="Helical" evidence="12">
    <location>
        <begin position="39"/>
        <end position="59"/>
    </location>
</feature>
<dbReference type="PANTHER" id="PTHR32024:SF3">
    <property type="entry name" value="TRK SYSTEM POTASSIUM UPTAKE PROTEIN"/>
    <property type="match status" value="1"/>
</dbReference>
<feature type="binding site" evidence="11">
    <location>
        <position position="431"/>
    </location>
    <ligand>
        <name>K(+)</name>
        <dbReference type="ChEBI" id="CHEBI:29103"/>
    </ligand>
</feature>
<protein>
    <recommendedName>
        <fullName evidence="10">Trk system potassium uptake protein</fullName>
    </recommendedName>
</protein>
<keyword evidence="6 10" id="KW-0630">Potassium</keyword>
<evidence type="ECO:0000256" key="6">
    <source>
        <dbReference type="ARBA" id="ARBA00022958"/>
    </source>
</evidence>
<feature type="transmembrane region" description="Helical" evidence="12">
    <location>
        <begin position="134"/>
        <end position="156"/>
    </location>
</feature>
<dbReference type="PIRSF" id="PIRSF006247">
    <property type="entry name" value="TrkH"/>
    <property type="match status" value="1"/>
</dbReference>
<dbReference type="PANTHER" id="PTHR32024">
    <property type="entry name" value="TRK SYSTEM POTASSIUM UPTAKE PROTEIN TRKG-RELATED"/>
    <property type="match status" value="1"/>
</dbReference>
<keyword evidence="8 10" id="KW-0406">Ion transport</keyword>
<evidence type="ECO:0000256" key="5">
    <source>
        <dbReference type="ARBA" id="ARBA00022692"/>
    </source>
</evidence>
<feature type="transmembrane region" description="Helical" evidence="12">
    <location>
        <begin position="330"/>
        <end position="353"/>
    </location>
</feature>
<evidence type="ECO:0000256" key="12">
    <source>
        <dbReference type="SAM" id="Phobius"/>
    </source>
</evidence>
<evidence type="ECO:0000256" key="11">
    <source>
        <dbReference type="PIRSR" id="PIRSR006247-1"/>
    </source>
</evidence>
<evidence type="ECO:0000256" key="10">
    <source>
        <dbReference type="PIRNR" id="PIRNR006247"/>
    </source>
</evidence>
<comment type="subcellular location">
    <subcellularLocation>
        <location evidence="10">Cell inner membrane</location>
        <topology evidence="10">Multi-pass membrane protein</topology>
    </subcellularLocation>
    <subcellularLocation>
        <location evidence="1">Cell membrane</location>
        <topology evidence="1">Multi-pass membrane protein</topology>
    </subcellularLocation>
</comment>
<keyword evidence="14" id="KW-1185">Reference proteome</keyword>
<evidence type="ECO:0000256" key="9">
    <source>
        <dbReference type="ARBA" id="ARBA00023136"/>
    </source>
</evidence>
<feature type="transmembrane region" description="Helical" evidence="12">
    <location>
        <begin position="7"/>
        <end position="27"/>
    </location>
</feature>
<proteinExistence type="inferred from homology"/>
<evidence type="ECO:0000256" key="7">
    <source>
        <dbReference type="ARBA" id="ARBA00022989"/>
    </source>
</evidence>
<feature type="binding site" evidence="11">
    <location>
        <position position="113"/>
    </location>
    <ligand>
        <name>K(+)</name>
        <dbReference type="ChEBI" id="CHEBI:29103"/>
    </ligand>
</feature>
<evidence type="ECO:0000256" key="3">
    <source>
        <dbReference type="ARBA" id="ARBA00022475"/>
    </source>
</evidence>
<feature type="transmembrane region" description="Helical" evidence="12">
    <location>
        <begin position="389"/>
        <end position="413"/>
    </location>
</feature>
<keyword evidence="9 10" id="KW-0472">Membrane</keyword>
<keyword evidence="4 10" id="KW-0633">Potassium transport</keyword>
<sequence length="482" mass="51319">MIDLRPVGYIIGLLLVALGALMLFPMALDQFSGDPNWRAMLEAAIITATSGGVLALACANATVRGLTLQQSFILTTGVWVALPAFGALPLILGAPGLDPVDALFESVSGMTTTGTTVIAGLDGLPRGANLWRGMLQWLGGLGIVIVAMIFLPVMKVGGMQFFRSEGFDTLGKILPRALDISTALIQIYLALTVACAVTFFALGMNGFDAVMHALTTVSTGGFSSYDRSFGAFVGAPEYAAVVFMILASLPFIRFVQVMQGQYAPLWRDPQVRAYLRWTAYATLAVALYELVHIGGSVEPVLRESLFNVVSTFSGTGLASVDLSSWGPFPFVVLIVVGLIGGCTSSTGCSVKVFRYLILFEAIRVQIRRLHSPNATVAVRYEGRTVGDDVINSVVVFFTLFILSFGVLCVALSLTGLAPKTAITAAWTAIANVGPVFGPEVGATGAVMGFPESAKWLMIAGMLVGRLELLSVYVLFLPRFWRV</sequence>
<feature type="binding site" evidence="11">
    <location>
        <position position="112"/>
    </location>
    <ligand>
        <name>K(+)</name>
        <dbReference type="ChEBI" id="CHEBI:29103"/>
    </ligand>
</feature>
<dbReference type="GO" id="GO:0046872">
    <property type="term" value="F:metal ion binding"/>
    <property type="evidence" value="ECO:0007669"/>
    <property type="project" value="UniProtKB-KW"/>
</dbReference>
<evidence type="ECO:0000313" key="14">
    <source>
        <dbReference type="Proteomes" id="UP000309450"/>
    </source>
</evidence>
<keyword evidence="10" id="KW-0997">Cell inner membrane</keyword>
<dbReference type="EMBL" id="SSND01000004">
    <property type="protein sequence ID" value="THD82265.1"/>
    <property type="molecule type" value="Genomic_DNA"/>
</dbReference>
<feature type="binding site" evidence="11">
    <location>
        <position position="432"/>
    </location>
    <ligand>
        <name>K(+)</name>
        <dbReference type="ChEBI" id="CHEBI:29103"/>
    </ligand>
</feature>
<feature type="transmembrane region" description="Helical" evidence="12">
    <location>
        <begin position="273"/>
        <end position="291"/>
    </location>
</feature>
<dbReference type="InterPro" id="IPR023298">
    <property type="entry name" value="ATPase_P-typ_TM_dom_sf"/>
</dbReference>
<name>A0A4S3MKB9_9RHOB</name>
<feature type="transmembrane region" description="Helical" evidence="12">
    <location>
        <begin position="455"/>
        <end position="476"/>
    </location>
</feature>